<dbReference type="EC" id="2.1.2.2" evidence="2"/>
<evidence type="ECO:0000256" key="5">
    <source>
        <dbReference type="ARBA" id="ARBA00038440"/>
    </source>
</evidence>
<evidence type="ECO:0000256" key="7">
    <source>
        <dbReference type="ARBA" id="ARBA00041682"/>
    </source>
</evidence>
<dbReference type="Pfam" id="PF00551">
    <property type="entry name" value="Formyl_trans_N"/>
    <property type="match status" value="1"/>
</dbReference>
<dbReference type="AlphaFoldDB" id="A0A8T7M3B4"/>
<keyword evidence="4" id="KW-0658">Purine biosynthesis</keyword>
<accession>A0A8T7M3B4</accession>
<evidence type="ECO:0000313" key="13">
    <source>
        <dbReference type="Proteomes" id="UP001431572"/>
    </source>
</evidence>
<organism evidence="10 12">
    <name type="scientific">Candidatus Chlorohelix allophototropha</name>
    <dbReference type="NCBI Taxonomy" id="3003348"/>
    <lineage>
        <taxon>Bacteria</taxon>
        <taxon>Bacillati</taxon>
        <taxon>Chloroflexota</taxon>
        <taxon>Chloroflexia</taxon>
        <taxon>Candidatus Chloroheliales</taxon>
        <taxon>Candidatus Chloroheliaceae</taxon>
        <taxon>Candidatus Chlorohelix</taxon>
    </lineage>
</organism>
<evidence type="ECO:0000256" key="2">
    <source>
        <dbReference type="ARBA" id="ARBA00012254"/>
    </source>
</evidence>
<gene>
    <name evidence="10" type="ORF">HXX08_10655</name>
    <name evidence="11" type="ORF">OZ401_001475</name>
</gene>
<comment type="pathway">
    <text evidence="1">Purine metabolism; IMP biosynthesis via de novo pathway; N(2)-formyl-N(1)-(5-phospho-D-ribosyl)glycinamide from N(1)-(5-phospho-D-ribosyl)glycinamide (10-formyl THF route): step 1/1.</text>
</comment>
<dbReference type="Proteomes" id="UP000521676">
    <property type="component" value="Unassembled WGS sequence"/>
</dbReference>
<evidence type="ECO:0000256" key="3">
    <source>
        <dbReference type="ARBA" id="ARBA00022679"/>
    </source>
</evidence>
<evidence type="ECO:0000256" key="8">
    <source>
        <dbReference type="ARBA" id="ARBA00047664"/>
    </source>
</evidence>
<dbReference type="RefSeq" id="WP_341467584.1">
    <property type="nucleotide sequence ID" value="NZ_CP128399.1"/>
</dbReference>
<reference evidence="10 12" key="1">
    <citation type="submission" date="2020-06" db="EMBL/GenBank/DDBJ databases">
        <title>Anoxygenic phototrophic Chloroflexota member uses a Type I reaction center.</title>
        <authorList>
            <person name="Tsuji J.M."/>
            <person name="Shaw N.A."/>
            <person name="Nagashima S."/>
            <person name="Venkiteswaran J."/>
            <person name="Schiff S.L."/>
            <person name="Hanada S."/>
            <person name="Tank M."/>
            <person name="Neufeld J.D."/>
        </authorList>
    </citation>
    <scope>NUCLEOTIDE SEQUENCE [LARGE SCALE GENOMIC DNA]</scope>
    <source>
        <strain evidence="10">L227-S17</strain>
    </source>
</reference>
<name>A0A8T7M3B4_9CHLR</name>
<protein>
    <recommendedName>
        <fullName evidence="2">phosphoribosylglycinamide formyltransferase 1</fullName>
        <ecNumber evidence="2">2.1.2.2</ecNumber>
    </recommendedName>
    <alternativeName>
        <fullName evidence="7">5'-phosphoribosylglycinamide transformylase</fullName>
    </alternativeName>
    <alternativeName>
        <fullName evidence="6">GAR transformylase</fullName>
    </alternativeName>
</protein>
<dbReference type="EMBL" id="CP128399">
    <property type="protein sequence ID" value="WJW65697.1"/>
    <property type="molecule type" value="Genomic_DNA"/>
</dbReference>
<comment type="catalytic activity">
    <reaction evidence="8">
        <text>N(1)-(5-phospho-beta-D-ribosyl)glycinamide + (6R)-10-formyltetrahydrofolate = N(2)-formyl-N(1)-(5-phospho-beta-D-ribosyl)glycinamide + (6S)-5,6,7,8-tetrahydrofolate + H(+)</text>
        <dbReference type="Rhea" id="RHEA:15053"/>
        <dbReference type="ChEBI" id="CHEBI:15378"/>
        <dbReference type="ChEBI" id="CHEBI:57453"/>
        <dbReference type="ChEBI" id="CHEBI:143788"/>
        <dbReference type="ChEBI" id="CHEBI:147286"/>
        <dbReference type="ChEBI" id="CHEBI:195366"/>
        <dbReference type="EC" id="2.1.2.2"/>
    </reaction>
</comment>
<reference evidence="11" key="2">
    <citation type="journal article" date="2024" name="Nature">
        <title>Anoxygenic phototroph of the Chloroflexota uses a type I reaction centre.</title>
        <authorList>
            <person name="Tsuji J.M."/>
            <person name="Shaw N.A."/>
            <person name="Nagashima S."/>
            <person name="Venkiteswaran J.J."/>
            <person name="Schiff S.L."/>
            <person name="Watanabe T."/>
            <person name="Fukui M."/>
            <person name="Hanada S."/>
            <person name="Tank M."/>
            <person name="Neufeld J.D."/>
        </authorList>
    </citation>
    <scope>NUCLEOTIDE SEQUENCE</scope>
    <source>
        <strain evidence="11">L227-S17</strain>
    </source>
</reference>
<evidence type="ECO:0000256" key="6">
    <source>
        <dbReference type="ARBA" id="ARBA00041324"/>
    </source>
</evidence>
<evidence type="ECO:0000313" key="10">
    <source>
        <dbReference type="EMBL" id="NWJ46326.1"/>
    </source>
</evidence>
<dbReference type="Proteomes" id="UP001431572">
    <property type="component" value="Chromosome 1"/>
</dbReference>
<evidence type="ECO:0000313" key="11">
    <source>
        <dbReference type="EMBL" id="WJW65697.1"/>
    </source>
</evidence>
<keyword evidence="3" id="KW-0808">Transferase</keyword>
<dbReference type="PANTHER" id="PTHR43369:SF2">
    <property type="entry name" value="PHOSPHORIBOSYLGLYCINAMIDE FORMYLTRANSFERASE"/>
    <property type="match status" value="1"/>
</dbReference>
<evidence type="ECO:0000259" key="9">
    <source>
        <dbReference type="Pfam" id="PF00551"/>
    </source>
</evidence>
<comment type="similarity">
    <text evidence="5">Belongs to the GART family.</text>
</comment>
<dbReference type="InterPro" id="IPR001555">
    <property type="entry name" value="GART_AS"/>
</dbReference>
<dbReference type="InterPro" id="IPR036477">
    <property type="entry name" value="Formyl_transf_N_sf"/>
</dbReference>
<feature type="domain" description="Formyl transferase N-terminal" evidence="9">
    <location>
        <begin position="11"/>
        <end position="204"/>
    </location>
</feature>
<evidence type="ECO:0000256" key="4">
    <source>
        <dbReference type="ARBA" id="ARBA00022755"/>
    </source>
</evidence>
<keyword evidence="13" id="KW-1185">Reference proteome</keyword>
<dbReference type="GO" id="GO:0004644">
    <property type="term" value="F:phosphoribosylglycinamide formyltransferase activity"/>
    <property type="evidence" value="ECO:0007669"/>
    <property type="project" value="UniProtKB-EC"/>
</dbReference>
<dbReference type="GO" id="GO:0006189">
    <property type="term" value="P:'de novo' IMP biosynthetic process"/>
    <property type="evidence" value="ECO:0007669"/>
    <property type="project" value="TreeGrafter"/>
</dbReference>
<dbReference type="InterPro" id="IPR002376">
    <property type="entry name" value="Formyl_transf_N"/>
</dbReference>
<evidence type="ECO:0000313" key="12">
    <source>
        <dbReference type="Proteomes" id="UP000521676"/>
    </source>
</evidence>
<dbReference type="SUPFAM" id="SSF53328">
    <property type="entry name" value="Formyltransferase"/>
    <property type="match status" value="1"/>
</dbReference>
<dbReference type="Gene3D" id="3.40.50.170">
    <property type="entry name" value="Formyl transferase, N-terminal domain"/>
    <property type="match status" value="1"/>
</dbReference>
<dbReference type="PANTHER" id="PTHR43369">
    <property type="entry name" value="PHOSPHORIBOSYLGLYCINAMIDE FORMYLTRANSFERASE"/>
    <property type="match status" value="1"/>
</dbReference>
<dbReference type="EMBL" id="JACATZ010000001">
    <property type="protein sequence ID" value="NWJ46326.1"/>
    <property type="molecule type" value="Genomic_DNA"/>
</dbReference>
<proteinExistence type="inferred from homology"/>
<dbReference type="GO" id="GO:0005737">
    <property type="term" value="C:cytoplasm"/>
    <property type="evidence" value="ECO:0007669"/>
    <property type="project" value="TreeGrafter"/>
</dbReference>
<evidence type="ECO:0000256" key="1">
    <source>
        <dbReference type="ARBA" id="ARBA00005054"/>
    </source>
</evidence>
<sequence>MTKRVKIGALIGNGGRLNAIWEGTRQADSLAELATVITFKKNSPGAQWARTQNIPTYTVRWPEFRDAGKQRADYDLYIAELLKYCGVELVAIAGWGLMLTKEFLNEFPNRIINVHPALLSDSLEASIRTHSGVSIPVFRGNHALELALAAGVETTGCTVHYVTEEMDCGPVILRREVAIRGGDTLETLADRVHQAEDAILPQAINIACARILDDKNQSGALG</sequence>
<dbReference type="PROSITE" id="PS00373">
    <property type="entry name" value="GART"/>
    <property type="match status" value="1"/>
</dbReference>